<dbReference type="EMBL" id="JASBWR010000012">
    <property type="protein sequence ID" value="KAJ9110454.1"/>
    <property type="molecule type" value="Genomic_DNA"/>
</dbReference>
<gene>
    <name evidence="1" type="ORF">QFC19_001580</name>
</gene>
<proteinExistence type="predicted"/>
<evidence type="ECO:0000313" key="2">
    <source>
        <dbReference type="Proteomes" id="UP001241377"/>
    </source>
</evidence>
<protein>
    <submittedName>
        <fullName evidence="1">Uncharacterized protein</fullName>
    </submittedName>
</protein>
<reference evidence="1" key="1">
    <citation type="submission" date="2023-04" db="EMBL/GenBank/DDBJ databases">
        <title>Draft Genome sequencing of Naganishia species isolated from polar environments using Oxford Nanopore Technology.</title>
        <authorList>
            <person name="Leo P."/>
            <person name="Venkateswaran K."/>
        </authorList>
    </citation>
    <scope>NUCLEOTIDE SEQUENCE</scope>
    <source>
        <strain evidence="1">MNA-CCFEE 5261</strain>
    </source>
</reference>
<evidence type="ECO:0000313" key="1">
    <source>
        <dbReference type="EMBL" id="KAJ9110454.1"/>
    </source>
</evidence>
<comment type="caution">
    <text evidence="1">The sequence shown here is derived from an EMBL/GenBank/DDBJ whole genome shotgun (WGS) entry which is preliminary data.</text>
</comment>
<keyword evidence="2" id="KW-1185">Reference proteome</keyword>
<dbReference type="Proteomes" id="UP001241377">
    <property type="component" value="Unassembled WGS sequence"/>
</dbReference>
<organism evidence="1 2">
    <name type="scientific">Naganishia cerealis</name>
    <dbReference type="NCBI Taxonomy" id="610337"/>
    <lineage>
        <taxon>Eukaryota</taxon>
        <taxon>Fungi</taxon>
        <taxon>Dikarya</taxon>
        <taxon>Basidiomycota</taxon>
        <taxon>Agaricomycotina</taxon>
        <taxon>Tremellomycetes</taxon>
        <taxon>Filobasidiales</taxon>
        <taxon>Filobasidiaceae</taxon>
        <taxon>Naganishia</taxon>
    </lineage>
</organism>
<name>A0ACC2WFD2_9TREE</name>
<accession>A0ACC2WFD2</accession>
<sequence>MPYTERAPVSKTYSFDKVFGPEADQTLVYKEAAEGMLDEVIQGYNCTIFAYGQTGTGKTYTMQGDLALTPLGTPVQDAGIVPRVMHRLFSLLESTPNAEFSVKCSYIELYNEELRDLLVQDFNQPVSLGGSAAGPPGGLKIYEDPNKKGANIQGLEEINIRTASEGLQLLHKGSQRRQVAETKMNAESSRSHSIFMLTVHIKETSLTGGEDLLKVGKLNLVDLAGSEAIGRSGAENKRAREAGMINQSLLTLGRVISALVEKSSHIPYRSNMEETLSTLDYAIRAKTIRNKPEINQRMTKGSLIKEYVSEIVRLKAQIGAAYDKNGVYLPTDQYQEMLSEHEERTAQLADAKQKAEAVELKHVTLTAEFEQNMNMLLAREEDLKNARQEALQLQIALAEMNEQLVVVATQLQEEKYVSESYMRGEQRLDEIAVGLKATVNESVKDVGGLFQKIARKNDVLNANTGAASAYGSKLNGLADQLHEDIEAFKSVHTDFGNMLNGELVSFATRNAKSLEKDKAYLEAQLVSFGQAILRSKTEFEAQHNTALDLNSEVAHAQAELQQNLIAWMDEQRQMVEKAIRDIADVQRTHLSEVDNAIEHISQTLDVLVTGTLDHTNEELQSVAQLQKLTDDAADQENQQLTDLLNSEKKNSTRLREDLVAQISTLLLNFTLAQSQSLDTAMTPVLKQNTTSMDSLGSFKQDYDVLAEVSRQRARQHEADLEIVREANIAARQEGHKAVADAGSAVTHLLDVYRDDNHTGLEKGSSTLTSSSEVIMRANGKGLEHHQSTFEAQKNALDSLHGEAGTTLRAAEERLEKAKNDIKSVSDTVLKAHASADPMFAQQATLAQSHLSNLRQSNATFIANIQEDQATGSTPRKRAWNVPASWQKTASRDALLEKYRQMHLDNNDYVPSFRMATTRMERLGNDDDEDDEQSTVGSSISPASPSVSNGPPSAGLVLPSSEADYDIGLTSPTESEHSIPPPLHLQPGPLVPAQQHDNLPEVLSPTIPVELAKPLPIAESNPLMVNPNPLKMSRTKSALNRSTARAPRGEDKENAGSEATSGNNSNIPQRRIRRNV</sequence>